<dbReference type="Proteomes" id="UP000682982">
    <property type="component" value="Unassembled WGS sequence"/>
</dbReference>
<keyword evidence="11" id="KW-0966">Cell projection</keyword>
<dbReference type="PANTHER" id="PTHR30065:SF8">
    <property type="entry name" value="FLAGELLAR BIOSYNTHETIC PROTEIN FLIR"/>
    <property type="match status" value="1"/>
</dbReference>
<feature type="transmembrane region" description="Helical" evidence="10">
    <location>
        <begin position="40"/>
        <end position="60"/>
    </location>
</feature>
<evidence type="ECO:0000256" key="5">
    <source>
        <dbReference type="ARBA" id="ARBA00022692"/>
    </source>
</evidence>
<dbReference type="PRINTS" id="PR00953">
    <property type="entry name" value="TYPE3IMRPROT"/>
</dbReference>
<evidence type="ECO:0000256" key="4">
    <source>
        <dbReference type="ARBA" id="ARBA00022475"/>
    </source>
</evidence>
<evidence type="ECO:0000313" key="12">
    <source>
        <dbReference type="Proteomes" id="UP000682982"/>
    </source>
</evidence>
<keyword evidence="7 10" id="KW-0472">Membrane</keyword>
<evidence type="ECO:0000256" key="10">
    <source>
        <dbReference type="RuleBase" id="RU362071"/>
    </source>
</evidence>
<dbReference type="EMBL" id="JAGSPK010000002">
    <property type="protein sequence ID" value="MBR7792398.1"/>
    <property type="molecule type" value="Genomic_DNA"/>
</dbReference>
<evidence type="ECO:0000313" key="11">
    <source>
        <dbReference type="EMBL" id="MBR7792398.1"/>
    </source>
</evidence>
<keyword evidence="11" id="KW-0282">Flagellum</keyword>
<gene>
    <name evidence="11" type="primary">fliR</name>
    <name evidence="11" type="ORF">KDM87_07275</name>
</gene>
<evidence type="ECO:0000256" key="7">
    <source>
        <dbReference type="ARBA" id="ARBA00023136"/>
    </source>
</evidence>
<comment type="function">
    <text evidence="1 10">Role in flagellar biosynthesis.</text>
</comment>
<feature type="transmembrane region" description="Helical" evidence="10">
    <location>
        <begin position="72"/>
        <end position="96"/>
    </location>
</feature>
<reference evidence="11 12" key="1">
    <citation type="submission" date="2021-04" db="EMBL/GenBank/DDBJ databases">
        <title>novel species isolated from subtropical streams in China.</title>
        <authorList>
            <person name="Lu H."/>
        </authorList>
    </citation>
    <scope>NUCLEOTIDE SEQUENCE [LARGE SCALE GENOMIC DNA]</scope>
    <source>
        <strain evidence="11 12">FT147W</strain>
    </source>
</reference>
<organism evidence="11 12">
    <name type="scientific">Undibacterium rivi</name>
    <dbReference type="NCBI Taxonomy" id="2828729"/>
    <lineage>
        <taxon>Bacteria</taxon>
        <taxon>Pseudomonadati</taxon>
        <taxon>Pseudomonadota</taxon>
        <taxon>Betaproteobacteria</taxon>
        <taxon>Burkholderiales</taxon>
        <taxon>Oxalobacteraceae</taxon>
        <taxon>Undibacterium</taxon>
    </lineage>
</organism>
<name>A0ABS5H107_9BURK</name>
<dbReference type="Pfam" id="PF01311">
    <property type="entry name" value="Bac_export_1"/>
    <property type="match status" value="1"/>
</dbReference>
<evidence type="ECO:0000256" key="2">
    <source>
        <dbReference type="ARBA" id="ARBA00009772"/>
    </source>
</evidence>
<comment type="similarity">
    <text evidence="2 10">Belongs to the FliR/MopE/SpaR family.</text>
</comment>
<protein>
    <recommendedName>
        <fullName evidence="3 9">Flagellar biosynthetic protein FliR</fullName>
    </recommendedName>
</protein>
<dbReference type="InterPro" id="IPR006303">
    <property type="entry name" value="FliR"/>
</dbReference>
<feature type="transmembrane region" description="Helical" evidence="10">
    <location>
        <begin position="12"/>
        <end position="34"/>
    </location>
</feature>
<keyword evidence="11" id="KW-0969">Cilium</keyword>
<keyword evidence="6 10" id="KW-1133">Transmembrane helix</keyword>
<keyword evidence="4 10" id="KW-1003">Cell membrane</keyword>
<keyword evidence="12" id="KW-1185">Reference proteome</keyword>
<dbReference type="InterPro" id="IPR002010">
    <property type="entry name" value="T3SS_IM_R"/>
</dbReference>
<comment type="caution">
    <text evidence="11">The sequence shown here is derived from an EMBL/GenBank/DDBJ whole genome shotgun (WGS) entry which is preliminary data.</text>
</comment>
<evidence type="ECO:0000256" key="1">
    <source>
        <dbReference type="ARBA" id="ARBA00002578"/>
    </source>
</evidence>
<evidence type="ECO:0000256" key="9">
    <source>
        <dbReference type="NCBIfam" id="TIGR01400"/>
    </source>
</evidence>
<comment type="subcellular location">
    <subcellularLocation>
        <location evidence="10">Cell membrane</location>
        <topology evidence="10">Multi-pass membrane protein</topology>
    </subcellularLocation>
    <subcellularLocation>
        <location evidence="10">Bacterial flagellum basal body</location>
    </subcellularLocation>
</comment>
<accession>A0ABS5H107</accession>
<sequence length="273" mass="28819">MLSVGSNELISLITSFIWPLTRILGMIAITPPFGNNTVPVQIKIALGVMIALIVAPTIPVHPDVDPVSLTGMVILAQQLVIGLGMGFVIRIVFAAVEVAGEVSGLTMGLGFATFFDPLSQGRSSAIAQFLVLLTTLIFLTSNAHLALLSSLIESFKTIPITTTLQSGFNVHKLVIWGEQIFITGLRLALPIVAALLVINVALGILTRAAPQLNLFGIGFPITIAVGFLMVGLILPYLLLPIENLFQHGLETIQSLGAPAASTSTPQLQPPSSK</sequence>
<keyword evidence="8 10" id="KW-0975">Bacterial flagellum</keyword>
<feature type="transmembrane region" description="Helical" evidence="10">
    <location>
        <begin position="217"/>
        <end position="239"/>
    </location>
</feature>
<proteinExistence type="inferred from homology"/>
<dbReference type="RefSeq" id="WP_212678443.1">
    <property type="nucleotide sequence ID" value="NZ_JAGSPK010000002.1"/>
</dbReference>
<evidence type="ECO:0000256" key="6">
    <source>
        <dbReference type="ARBA" id="ARBA00022989"/>
    </source>
</evidence>
<dbReference type="PANTHER" id="PTHR30065">
    <property type="entry name" value="FLAGELLAR BIOSYNTHETIC PROTEIN FLIR"/>
    <property type="match status" value="1"/>
</dbReference>
<dbReference type="NCBIfam" id="TIGR01400">
    <property type="entry name" value="fliR"/>
    <property type="match status" value="1"/>
</dbReference>
<keyword evidence="5 10" id="KW-0812">Transmembrane</keyword>
<evidence type="ECO:0000256" key="3">
    <source>
        <dbReference type="ARBA" id="ARBA00021717"/>
    </source>
</evidence>
<feature type="transmembrane region" description="Helical" evidence="10">
    <location>
        <begin position="187"/>
        <end position="205"/>
    </location>
</feature>
<feature type="transmembrane region" description="Helical" evidence="10">
    <location>
        <begin position="125"/>
        <end position="148"/>
    </location>
</feature>
<evidence type="ECO:0000256" key="8">
    <source>
        <dbReference type="ARBA" id="ARBA00023143"/>
    </source>
</evidence>